<organism evidence="1 2">
    <name type="scientific">Niallia endozanthoxylica</name>
    <dbReference type="NCBI Taxonomy" id="2036016"/>
    <lineage>
        <taxon>Bacteria</taxon>
        <taxon>Bacillati</taxon>
        <taxon>Bacillota</taxon>
        <taxon>Bacilli</taxon>
        <taxon>Bacillales</taxon>
        <taxon>Bacillaceae</taxon>
        <taxon>Niallia</taxon>
    </lineage>
</organism>
<keyword evidence="2" id="KW-1185">Reference proteome</keyword>
<dbReference type="Pfam" id="PF06935">
    <property type="entry name" value="DUF1284"/>
    <property type="match status" value="1"/>
</dbReference>
<accession>A0A5J5HT72</accession>
<dbReference type="EMBL" id="VYKL01000017">
    <property type="protein sequence ID" value="KAA9024220.1"/>
    <property type="molecule type" value="Genomic_DNA"/>
</dbReference>
<name>A0A5J5HT72_9BACI</name>
<sequence length="138" mass="16171">MFKLRGHHLFCLLGYRGMGYSPEYVENMTKLHQTLRQNPKTWVQLVEGPDQLCEKYPNTGDYHCEENKIYERDSAILKKLKLEIGQIFTWEDIESRIIKYIHPSDIKTVCGTCSWRLYGVCEEGVQEILEGKGLREVN</sequence>
<dbReference type="InterPro" id="IPR009702">
    <property type="entry name" value="DUF1284"/>
</dbReference>
<protein>
    <submittedName>
        <fullName evidence="1">DUF1284 domain-containing protein</fullName>
    </submittedName>
</protein>
<comment type="caution">
    <text evidence="1">The sequence shown here is derived from an EMBL/GenBank/DDBJ whole genome shotgun (WGS) entry which is preliminary data.</text>
</comment>
<dbReference type="RefSeq" id="WP_150440168.1">
    <property type="nucleotide sequence ID" value="NZ_VYKL01000017.1"/>
</dbReference>
<evidence type="ECO:0000313" key="2">
    <source>
        <dbReference type="Proteomes" id="UP000326671"/>
    </source>
</evidence>
<reference evidence="1 2" key="1">
    <citation type="submission" date="2019-09" db="EMBL/GenBank/DDBJ databases">
        <title>Whole genome sequences of isolates from the Mars Exploration Rovers.</title>
        <authorList>
            <person name="Seuylemezian A."/>
            <person name="Vaishampayan P."/>
        </authorList>
    </citation>
    <scope>NUCLEOTIDE SEQUENCE [LARGE SCALE GENOMIC DNA]</scope>
    <source>
        <strain evidence="1 2">MER_TA_151</strain>
    </source>
</reference>
<dbReference type="AlphaFoldDB" id="A0A5J5HT72"/>
<dbReference type="Proteomes" id="UP000326671">
    <property type="component" value="Unassembled WGS sequence"/>
</dbReference>
<proteinExistence type="predicted"/>
<dbReference type="OrthoDB" id="121064at2"/>
<gene>
    <name evidence="1" type="ORF">F4V44_11480</name>
</gene>
<evidence type="ECO:0000313" key="1">
    <source>
        <dbReference type="EMBL" id="KAA9024220.1"/>
    </source>
</evidence>